<dbReference type="PANTHER" id="PTHR35910:SF1">
    <property type="entry name" value="2EXR DOMAIN-CONTAINING PROTEIN"/>
    <property type="match status" value="1"/>
</dbReference>
<evidence type="ECO:0000313" key="4">
    <source>
        <dbReference type="Proteomes" id="UP001285354"/>
    </source>
</evidence>
<feature type="compositionally biased region" description="Acidic residues" evidence="1">
    <location>
        <begin position="67"/>
        <end position="92"/>
    </location>
</feature>
<comment type="caution">
    <text evidence="3">The sequence shown here is derived from an EMBL/GenBank/DDBJ whole genome shotgun (WGS) entry which is preliminary data.</text>
</comment>
<feature type="domain" description="2EXR" evidence="2">
    <location>
        <begin position="99"/>
        <end position="195"/>
    </location>
</feature>
<feature type="compositionally biased region" description="Basic and acidic residues" evidence="1">
    <location>
        <begin position="1"/>
        <end position="13"/>
    </location>
</feature>
<dbReference type="AlphaFoldDB" id="A0AAD9WFZ8"/>
<organism evidence="3 4">
    <name type="scientific">Diplocarpon rosae</name>
    <dbReference type="NCBI Taxonomy" id="946125"/>
    <lineage>
        <taxon>Eukaryota</taxon>
        <taxon>Fungi</taxon>
        <taxon>Dikarya</taxon>
        <taxon>Ascomycota</taxon>
        <taxon>Pezizomycotina</taxon>
        <taxon>Leotiomycetes</taxon>
        <taxon>Helotiales</taxon>
        <taxon>Drepanopezizaceae</taxon>
        <taxon>Diplocarpon</taxon>
    </lineage>
</organism>
<keyword evidence="4" id="KW-1185">Reference proteome</keyword>
<dbReference type="EMBL" id="JAUBYV010000004">
    <property type="protein sequence ID" value="KAK2627589.1"/>
    <property type="molecule type" value="Genomic_DNA"/>
</dbReference>
<dbReference type="Pfam" id="PF20150">
    <property type="entry name" value="2EXR"/>
    <property type="match status" value="1"/>
</dbReference>
<evidence type="ECO:0000313" key="3">
    <source>
        <dbReference type="EMBL" id="KAK2627589.1"/>
    </source>
</evidence>
<dbReference type="InterPro" id="IPR045518">
    <property type="entry name" value="2EXR"/>
</dbReference>
<evidence type="ECO:0000256" key="1">
    <source>
        <dbReference type="SAM" id="MobiDB-lite"/>
    </source>
</evidence>
<reference evidence="3" key="1">
    <citation type="submission" date="2023-06" db="EMBL/GenBank/DDBJ databases">
        <title>Draft genome of Marssonina rosae.</title>
        <authorList>
            <person name="Cheng Q."/>
        </authorList>
    </citation>
    <scope>NUCLEOTIDE SEQUENCE</scope>
    <source>
        <strain evidence="3">R4</strain>
    </source>
</reference>
<feature type="compositionally biased region" description="Basic and acidic residues" evidence="1">
    <location>
        <begin position="56"/>
        <end position="66"/>
    </location>
</feature>
<sequence>MRAREGQCKRVQDQDPSDDPTSNIEPHDGKAPDTGGPTMKGASGKNSSGSIQKATEPGRRDVRDENIDGDQEGDGDDDGNDEPGDREVEDEFAIPPTQFKKFRKLPLEIRRMVWNLALPKPQVIKITANGYLRHLTRGGITTQTWINRPRANYRVPYMLSVCKESRSEVLVFHRPCFKGNFGGIPIYFNAKQDLLYFQSTDALINFYGGSLPNYVKEDLTLGYRLNMRDMHTVVEQIAIGRVRNMEGMIGGVLNQMRALKSVAIEDLNMRPDGENVILDFTQGIADLALGWKSYTVRRQPQQGVDFKFTDRPGFEKLINQWTVSTLAFCTSNKGLTPVQGRIFAEELTTEAGAVKLGGSGSSINGSGAATNPNTVTLAGVQASLQSAAQQSVLQFPIPINPVSRHMNSRNRVPLSSRNNDP</sequence>
<feature type="compositionally biased region" description="Polar residues" evidence="1">
    <location>
        <begin position="44"/>
        <end position="53"/>
    </location>
</feature>
<feature type="region of interest" description="Disordered" evidence="1">
    <location>
        <begin position="400"/>
        <end position="421"/>
    </location>
</feature>
<accession>A0AAD9WFZ8</accession>
<gene>
    <name evidence="3" type="ORF">QTJ16_003555</name>
</gene>
<evidence type="ECO:0000259" key="2">
    <source>
        <dbReference type="Pfam" id="PF20150"/>
    </source>
</evidence>
<dbReference type="Proteomes" id="UP001285354">
    <property type="component" value="Unassembled WGS sequence"/>
</dbReference>
<feature type="region of interest" description="Disordered" evidence="1">
    <location>
        <begin position="1"/>
        <end position="95"/>
    </location>
</feature>
<protein>
    <recommendedName>
        <fullName evidence="2">2EXR domain-containing protein</fullName>
    </recommendedName>
</protein>
<proteinExistence type="predicted"/>
<name>A0AAD9WFZ8_9HELO</name>
<feature type="compositionally biased region" description="Polar residues" evidence="1">
    <location>
        <begin position="409"/>
        <end position="421"/>
    </location>
</feature>
<dbReference type="PANTHER" id="PTHR35910">
    <property type="entry name" value="2EXR DOMAIN-CONTAINING PROTEIN"/>
    <property type="match status" value="1"/>
</dbReference>